<keyword evidence="2" id="KW-0648">Protein biosynthesis</keyword>
<dbReference type="GO" id="GO:0003743">
    <property type="term" value="F:translation initiation factor activity"/>
    <property type="evidence" value="ECO:0007669"/>
    <property type="project" value="UniProtKB-KW"/>
</dbReference>
<dbReference type="PANTHER" id="PTHR21024:SF0">
    <property type="entry name" value="ELECTRON TRANSFER FLAVOPROTEIN REGULATORY FACTOR 1"/>
    <property type="match status" value="1"/>
</dbReference>
<dbReference type="InterPro" id="IPR008011">
    <property type="entry name" value="Complex1_LYR_dom"/>
</dbReference>
<feature type="domain" description="Complex 1 LYR protein" evidence="1">
    <location>
        <begin position="8"/>
        <end position="54"/>
    </location>
</feature>
<dbReference type="Proteomes" id="UP000623467">
    <property type="component" value="Unassembled WGS sequence"/>
</dbReference>
<dbReference type="InterPro" id="IPR052000">
    <property type="entry name" value="ETFRF1"/>
</dbReference>
<sequence>MLHRHRSIALYKELHRLGRDHDPGYEFHKKLRRLFERNRALTDPDDIERAFQMCEYIKQETLALYALRKYRHLRRVYPSSN</sequence>
<proteinExistence type="predicted"/>
<dbReference type="GO" id="GO:0090324">
    <property type="term" value="P:negative regulation of oxidative phosphorylation"/>
    <property type="evidence" value="ECO:0007669"/>
    <property type="project" value="InterPro"/>
</dbReference>
<dbReference type="EMBL" id="JACAZH010000002">
    <property type="protein sequence ID" value="KAF7375039.1"/>
    <property type="molecule type" value="Genomic_DNA"/>
</dbReference>
<dbReference type="AlphaFoldDB" id="A0A8H7DGY2"/>
<evidence type="ECO:0000313" key="3">
    <source>
        <dbReference type="Proteomes" id="UP000623467"/>
    </source>
</evidence>
<gene>
    <name evidence="2" type="ORF">MSAN_00390000</name>
</gene>
<organism evidence="2 3">
    <name type="scientific">Mycena sanguinolenta</name>
    <dbReference type="NCBI Taxonomy" id="230812"/>
    <lineage>
        <taxon>Eukaryota</taxon>
        <taxon>Fungi</taxon>
        <taxon>Dikarya</taxon>
        <taxon>Basidiomycota</taxon>
        <taxon>Agaricomycotina</taxon>
        <taxon>Agaricomycetes</taxon>
        <taxon>Agaricomycetidae</taxon>
        <taxon>Agaricales</taxon>
        <taxon>Marasmiineae</taxon>
        <taxon>Mycenaceae</taxon>
        <taxon>Mycena</taxon>
    </lineage>
</organism>
<dbReference type="OrthoDB" id="10258445at2759"/>
<evidence type="ECO:0000313" key="2">
    <source>
        <dbReference type="EMBL" id="KAF7375039.1"/>
    </source>
</evidence>
<comment type="caution">
    <text evidence="2">The sequence shown here is derived from an EMBL/GenBank/DDBJ whole genome shotgun (WGS) entry which is preliminary data.</text>
</comment>
<dbReference type="Pfam" id="PF05347">
    <property type="entry name" value="Complex1_LYR"/>
    <property type="match status" value="1"/>
</dbReference>
<keyword evidence="2" id="KW-0396">Initiation factor</keyword>
<name>A0A8H7DGY2_9AGAR</name>
<accession>A0A8H7DGY2</accession>
<dbReference type="PANTHER" id="PTHR21024">
    <property type="entry name" value="GROWTH HORMONE-INDUCIBLE SOLUBLE PROTEIN-RELATED"/>
    <property type="match status" value="1"/>
</dbReference>
<dbReference type="GO" id="GO:0022904">
    <property type="term" value="P:respiratory electron transport chain"/>
    <property type="evidence" value="ECO:0007669"/>
    <property type="project" value="TreeGrafter"/>
</dbReference>
<keyword evidence="3" id="KW-1185">Reference proteome</keyword>
<dbReference type="GO" id="GO:0005739">
    <property type="term" value="C:mitochondrion"/>
    <property type="evidence" value="ECO:0007669"/>
    <property type="project" value="TreeGrafter"/>
</dbReference>
<evidence type="ECO:0000259" key="1">
    <source>
        <dbReference type="Pfam" id="PF05347"/>
    </source>
</evidence>
<reference evidence="2" key="1">
    <citation type="submission" date="2020-05" db="EMBL/GenBank/DDBJ databases">
        <title>Mycena genomes resolve the evolution of fungal bioluminescence.</title>
        <authorList>
            <person name="Tsai I.J."/>
        </authorList>
    </citation>
    <scope>NUCLEOTIDE SEQUENCE</scope>
    <source>
        <strain evidence="2">160909Yilan</strain>
    </source>
</reference>
<protein>
    <submittedName>
        <fullName evidence="2">Eukaryotic translation initiation factor 1A</fullName>
    </submittedName>
</protein>